<gene>
    <name evidence="2" type="ORF">NPX13_g6006</name>
</gene>
<feature type="region of interest" description="Disordered" evidence="1">
    <location>
        <begin position="1"/>
        <end position="170"/>
    </location>
</feature>
<organism evidence="2 3">
    <name type="scientific">Xylaria arbuscula</name>
    <dbReference type="NCBI Taxonomy" id="114810"/>
    <lineage>
        <taxon>Eukaryota</taxon>
        <taxon>Fungi</taxon>
        <taxon>Dikarya</taxon>
        <taxon>Ascomycota</taxon>
        <taxon>Pezizomycotina</taxon>
        <taxon>Sordariomycetes</taxon>
        <taxon>Xylariomycetidae</taxon>
        <taxon>Xylariales</taxon>
        <taxon>Xylariaceae</taxon>
        <taxon>Xylaria</taxon>
    </lineage>
</organism>
<feature type="compositionally biased region" description="Basic and acidic residues" evidence="1">
    <location>
        <begin position="16"/>
        <end position="47"/>
    </location>
</feature>
<reference evidence="2" key="1">
    <citation type="submission" date="2022-07" db="EMBL/GenBank/DDBJ databases">
        <title>Genome Sequence of Xylaria arbuscula.</title>
        <authorList>
            <person name="Buettner E."/>
        </authorList>
    </citation>
    <scope>NUCLEOTIDE SEQUENCE</scope>
    <source>
        <strain evidence="2">VT107</strain>
    </source>
</reference>
<dbReference type="EMBL" id="JANPWZ010001011">
    <property type="protein sequence ID" value="KAJ3569672.1"/>
    <property type="molecule type" value="Genomic_DNA"/>
</dbReference>
<dbReference type="Proteomes" id="UP001148614">
    <property type="component" value="Unassembled WGS sequence"/>
</dbReference>
<feature type="compositionally biased region" description="Basic and acidic residues" evidence="1">
    <location>
        <begin position="56"/>
        <end position="72"/>
    </location>
</feature>
<name>A0A9W8NDD3_9PEZI</name>
<sequence>MTSTFSSTYTTLSGLSRDKDSPSEYGKERFGEVVTKPRSDRRIHGETQSKSAHFSRTRDHALSREQRLDQTGHKPSQPRSGAPTDASIKPSPSNTLDFEKMRLSPRKYVNHKGGNSGLSNISKMGGPVVPREPNLLSQSDCASDLTRAVRQRYGKDPRHKGDRKFDYGLE</sequence>
<evidence type="ECO:0000313" key="2">
    <source>
        <dbReference type="EMBL" id="KAJ3569672.1"/>
    </source>
</evidence>
<keyword evidence="3" id="KW-1185">Reference proteome</keyword>
<evidence type="ECO:0000256" key="1">
    <source>
        <dbReference type="SAM" id="MobiDB-lite"/>
    </source>
</evidence>
<comment type="caution">
    <text evidence="2">The sequence shown here is derived from an EMBL/GenBank/DDBJ whole genome shotgun (WGS) entry which is preliminary data.</text>
</comment>
<dbReference type="AlphaFoldDB" id="A0A9W8NDD3"/>
<evidence type="ECO:0000313" key="3">
    <source>
        <dbReference type="Proteomes" id="UP001148614"/>
    </source>
</evidence>
<feature type="compositionally biased region" description="Low complexity" evidence="1">
    <location>
        <begin position="1"/>
        <end position="15"/>
    </location>
</feature>
<dbReference type="VEuPathDB" id="FungiDB:F4678DRAFT_464343"/>
<accession>A0A9W8NDD3</accession>
<protein>
    <submittedName>
        <fullName evidence="2">Uncharacterized protein</fullName>
    </submittedName>
</protein>
<feature type="compositionally biased region" description="Basic residues" evidence="1">
    <location>
        <begin position="149"/>
        <end position="162"/>
    </location>
</feature>
<proteinExistence type="predicted"/>